<feature type="transmembrane region" description="Helical" evidence="1">
    <location>
        <begin position="149"/>
        <end position="175"/>
    </location>
</feature>
<dbReference type="InterPro" id="IPR021737">
    <property type="entry name" value="Phage_phiKZ_Orf197"/>
</dbReference>
<feature type="transmembrane region" description="Helical" evidence="1">
    <location>
        <begin position="196"/>
        <end position="214"/>
    </location>
</feature>
<feature type="transmembrane region" description="Helical" evidence="1">
    <location>
        <begin position="89"/>
        <end position="110"/>
    </location>
</feature>
<name>A0A8J6I319_9FIRM</name>
<gene>
    <name evidence="2" type="ORF">G5B42_09495</name>
</gene>
<dbReference type="Pfam" id="PF11750">
    <property type="entry name" value="DUF3307"/>
    <property type="match status" value="1"/>
</dbReference>
<evidence type="ECO:0000313" key="3">
    <source>
        <dbReference type="Proteomes" id="UP000657177"/>
    </source>
</evidence>
<evidence type="ECO:0000313" key="2">
    <source>
        <dbReference type="EMBL" id="MBA2133764.1"/>
    </source>
</evidence>
<keyword evidence="1" id="KW-0472">Membrane</keyword>
<evidence type="ECO:0000256" key="1">
    <source>
        <dbReference type="SAM" id="Phobius"/>
    </source>
</evidence>
<proteinExistence type="predicted"/>
<reference evidence="2" key="1">
    <citation type="submission" date="2020-06" db="EMBL/GenBank/DDBJ databases">
        <title>Novel chitinolytic bacterium.</title>
        <authorList>
            <person name="Ungkulpasvich U."/>
            <person name="Kosugi A."/>
            <person name="Uke A."/>
        </authorList>
    </citation>
    <scope>NUCLEOTIDE SEQUENCE</scope>
    <source>
        <strain evidence="2">UUS1-1</strain>
    </source>
</reference>
<accession>A0A8J6I319</accession>
<dbReference type="AlphaFoldDB" id="A0A8J6I319"/>
<dbReference type="Proteomes" id="UP000657177">
    <property type="component" value="Unassembled WGS sequence"/>
</dbReference>
<feature type="transmembrane region" description="Helical" evidence="1">
    <location>
        <begin position="234"/>
        <end position="252"/>
    </location>
</feature>
<dbReference type="EMBL" id="JAAKDE010000019">
    <property type="protein sequence ID" value="MBA2133764.1"/>
    <property type="molecule type" value="Genomic_DNA"/>
</dbReference>
<organism evidence="2 3">
    <name type="scientific">Capillibacterium thermochitinicola</name>
    <dbReference type="NCBI Taxonomy" id="2699427"/>
    <lineage>
        <taxon>Bacteria</taxon>
        <taxon>Bacillati</taxon>
        <taxon>Bacillota</taxon>
        <taxon>Capillibacterium</taxon>
    </lineage>
</organism>
<keyword evidence="1" id="KW-0812">Transmembrane</keyword>
<feature type="transmembrane region" description="Helical" evidence="1">
    <location>
        <begin position="42"/>
        <end position="68"/>
    </location>
</feature>
<keyword evidence="3" id="KW-1185">Reference proteome</keyword>
<dbReference type="RefSeq" id="WP_181340230.1">
    <property type="nucleotide sequence ID" value="NZ_JAAKDE010000019.1"/>
</dbReference>
<comment type="caution">
    <text evidence="2">The sequence shown here is derived from an EMBL/GenBank/DDBJ whole genome shotgun (WGS) entry which is preliminary data.</text>
</comment>
<sequence>MTLFLLVLCAHLIGDFLLQNDHLVAAKNAGRIWAHLKHGLLITGLTWLAVHCYGLKAAFFYAVLVGLAHVLLDSAKSWLERGKAAGTKLFLFLLDQGLHLLALLAFSPLLPADVPDPKVIAFYQRLRPAVPVFATATPASLAVLPLEKILWVAVTYLAAVFGGAVLTNRILAWLTEDAQEEKTRRLSSAIGIMERLILITLVAVDAISAVGFVLAAKSLARYQELNKRDFAEYYLVGTLTSFCLSLFAGLWLKTIL</sequence>
<protein>
    <submittedName>
        <fullName evidence="2">DUF3307 domain-containing protein</fullName>
    </submittedName>
</protein>
<keyword evidence="1" id="KW-1133">Transmembrane helix</keyword>